<dbReference type="Pfam" id="PF12796">
    <property type="entry name" value="Ank_2"/>
    <property type="match status" value="1"/>
</dbReference>
<keyword evidence="2 3" id="KW-0040">ANK repeat</keyword>
<dbReference type="PANTHER" id="PTHR24126">
    <property type="entry name" value="ANKYRIN REPEAT, PH AND SEC7 DOMAIN CONTAINING PROTEIN SECG-RELATED"/>
    <property type="match status" value="1"/>
</dbReference>
<dbReference type="SMART" id="SM00248">
    <property type="entry name" value="ANK"/>
    <property type="match status" value="4"/>
</dbReference>
<dbReference type="SMART" id="SM00015">
    <property type="entry name" value="IQ"/>
    <property type="match status" value="2"/>
</dbReference>
<sequence length="581" mass="65298">MAETLLHWAALGGHAPICLALIEQGLAPDSKDHLGRTPLQCASHGGFVKFMTVLIEHGAWLNHQDNDGITALHWSCASGHLEAVKLLIRYKAFPNFTELDTDRLTPLDYAIIGDHQDVTQYMIEQGALTINGIQDIASTTIQKCWRGYEVRKAFKNRKNLLMRHEQLKGNKRASAAEQKKTGDLPGYQSLLRSVSPSIREQSKPSVFDSGFITEQENQRKTSSSSTEERTLSQNGGGTACEVHALDETTQEADSTETLVANLLQESRDHSAERLDANLLQGSRDQEEGCCSASENPSPRRESENKCQNNADLMRIITSVLLEDNVDLEGFYFADDENSSDHTKRNLSPHKASANKLHSVHKVTANKLLSVASKSELARRERERLHLIRTKVNAAVLIQRWFRKWTSIRREYVERDMMLSDVKTEQVELNREVAALTIQLAWRKHVRLEFEKKSTRTKHQKSKKTTLSNSASCKPKQNGIHSYGRSLQKGPPINYVNSRTGNKRRPAYMKYEPSPAAMSYNMAMDLYHPVGSRQGNSRAAMVTASSRVRPGSMKRTESGWSHDVGFMTKMNGRKTGTKDPKT</sequence>
<evidence type="ECO:0000256" key="4">
    <source>
        <dbReference type="SAM" id="MobiDB-lite"/>
    </source>
</evidence>
<dbReference type="Proteomes" id="UP001163046">
    <property type="component" value="Unassembled WGS sequence"/>
</dbReference>
<proteinExistence type="predicted"/>
<dbReference type="Gene3D" id="1.25.40.20">
    <property type="entry name" value="Ankyrin repeat-containing domain"/>
    <property type="match status" value="1"/>
</dbReference>
<dbReference type="EMBL" id="MU826832">
    <property type="protein sequence ID" value="KAJ7373145.1"/>
    <property type="molecule type" value="Genomic_DNA"/>
</dbReference>
<feature type="chain" id="PRO_5040824691" evidence="5">
    <location>
        <begin position="21"/>
        <end position="581"/>
    </location>
</feature>
<dbReference type="OrthoDB" id="20872at2759"/>
<feature type="repeat" description="ANK" evidence="3">
    <location>
        <begin position="34"/>
        <end position="66"/>
    </location>
</feature>
<keyword evidence="1" id="KW-0677">Repeat</keyword>
<evidence type="ECO:0000313" key="7">
    <source>
        <dbReference type="Proteomes" id="UP001163046"/>
    </source>
</evidence>
<dbReference type="Pfam" id="PF00612">
    <property type="entry name" value="IQ"/>
    <property type="match status" value="2"/>
</dbReference>
<comment type="caution">
    <text evidence="6">The sequence shown here is derived from an EMBL/GenBank/DDBJ whole genome shotgun (WGS) entry which is preliminary data.</text>
</comment>
<keyword evidence="5" id="KW-0732">Signal</keyword>
<feature type="signal peptide" evidence="5">
    <location>
        <begin position="1"/>
        <end position="20"/>
    </location>
</feature>
<accession>A0A9W9Z166</accession>
<dbReference type="PROSITE" id="PS50096">
    <property type="entry name" value="IQ"/>
    <property type="match status" value="1"/>
</dbReference>
<feature type="region of interest" description="Disordered" evidence="4">
    <location>
        <begin position="278"/>
        <end position="305"/>
    </location>
</feature>
<dbReference type="AlphaFoldDB" id="A0A9W9Z166"/>
<evidence type="ECO:0000256" key="1">
    <source>
        <dbReference type="ARBA" id="ARBA00022737"/>
    </source>
</evidence>
<dbReference type="PROSITE" id="PS50297">
    <property type="entry name" value="ANK_REP_REGION"/>
    <property type="match status" value="2"/>
</dbReference>
<dbReference type="PROSITE" id="PS50088">
    <property type="entry name" value="ANK_REPEAT"/>
    <property type="match status" value="3"/>
</dbReference>
<feature type="region of interest" description="Disordered" evidence="4">
    <location>
        <begin position="543"/>
        <end position="581"/>
    </location>
</feature>
<feature type="repeat" description="ANK" evidence="3">
    <location>
        <begin position="67"/>
        <end position="99"/>
    </location>
</feature>
<reference evidence="6" key="1">
    <citation type="submission" date="2023-01" db="EMBL/GenBank/DDBJ databases">
        <title>Genome assembly of the deep-sea coral Lophelia pertusa.</title>
        <authorList>
            <person name="Herrera S."/>
            <person name="Cordes E."/>
        </authorList>
    </citation>
    <scope>NUCLEOTIDE SEQUENCE</scope>
    <source>
        <strain evidence="6">USNM1676648</strain>
        <tissue evidence="6">Polyp</tissue>
    </source>
</reference>
<feature type="repeat" description="ANK" evidence="3">
    <location>
        <begin position="1"/>
        <end position="33"/>
    </location>
</feature>
<feature type="compositionally biased region" description="Basic residues" evidence="4">
    <location>
        <begin position="454"/>
        <end position="463"/>
    </location>
</feature>
<evidence type="ECO:0000313" key="6">
    <source>
        <dbReference type="EMBL" id="KAJ7373145.1"/>
    </source>
</evidence>
<dbReference type="Pfam" id="PF13637">
    <property type="entry name" value="Ank_4"/>
    <property type="match status" value="1"/>
</dbReference>
<gene>
    <name evidence="6" type="ORF">OS493_014293</name>
</gene>
<evidence type="ECO:0000256" key="2">
    <source>
        <dbReference type="ARBA" id="ARBA00023043"/>
    </source>
</evidence>
<feature type="region of interest" description="Disordered" evidence="4">
    <location>
        <begin position="452"/>
        <end position="506"/>
    </location>
</feature>
<dbReference type="InterPro" id="IPR000048">
    <property type="entry name" value="IQ_motif_EF-hand-BS"/>
</dbReference>
<dbReference type="Gene3D" id="1.20.5.190">
    <property type="match status" value="1"/>
</dbReference>
<evidence type="ECO:0000256" key="3">
    <source>
        <dbReference type="PROSITE-ProRule" id="PRU00023"/>
    </source>
</evidence>
<dbReference type="PANTHER" id="PTHR24126:SF14">
    <property type="entry name" value="ANK_REP_REGION DOMAIN-CONTAINING PROTEIN"/>
    <property type="match status" value="1"/>
</dbReference>
<dbReference type="CDD" id="cd23767">
    <property type="entry name" value="IQCD"/>
    <property type="match status" value="1"/>
</dbReference>
<feature type="region of interest" description="Disordered" evidence="4">
    <location>
        <begin position="168"/>
        <end position="238"/>
    </location>
</feature>
<dbReference type="InterPro" id="IPR036770">
    <property type="entry name" value="Ankyrin_rpt-contain_sf"/>
</dbReference>
<name>A0A9W9Z166_9CNID</name>
<protein>
    <submittedName>
        <fullName evidence="6">Uncharacterized protein</fullName>
    </submittedName>
</protein>
<organism evidence="6 7">
    <name type="scientific">Desmophyllum pertusum</name>
    <dbReference type="NCBI Taxonomy" id="174260"/>
    <lineage>
        <taxon>Eukaryota</taxon>
        <taxon>Metazoa</taxon>
        <taxon>Cnidaria</taxon>
        <taxon>Anthozoa</taxon>
        <taxon>Hexacorallia</taxon>
        <taxon>Scleractinia</taxon>
        <taxon>Caryophylliina</taxon>
        <taxon>Caryophylliidae</taxon>
        <taxon>Desmophyllum</taxon>
    </lineage>
</organism>
<dbReference type="InterPro" id="IPR002110">
    <property type="entry name" value="Ankyrin_rpt"/>
</dbReference>
<evidence type="ECO:0000256" key="5">
    <source>
        <dbReference type="SAM" id="SignalP"/>
    </source>
</evidence>
<keyword evidence="7" id="KW-1185">Reference proteome</keyword>
<dbReference type="SUPFAM" id="SSF48403">
    <property type="entry name" value="Ankyrin repeat"/>
    <property type="match status" value="1"/>
</dbReference>
<feature type="compositionally biased region" description="Polar residues" evidence="4">
    <location>
        <begin position="190"/>
        <end position="199"/>
    </location>
</feature>